<dbReference type="Proteomes" id="UP001182908">
    <property type="component" value="Chromosome"/>
</dbReference>
<dbReference type="PRINTS" id="PR00344">
    <property type="entry name" value="BCTRLSENSOR"/>
</dbReference>
<dbReference type="InterPro" id="IPR004358">
    <property type="entry name" value="Sig_transdc_His_kin-like_C"/>
</dbReference>
<keyword evidence="3" id="KW-0597">Phosphoprotein</keyword>
<dbReference type="PROSITE" id="PS50109">
    <property type="entry name" value="HIS_KIN"/>
    <property type="match status" value="1"/>
</dbReference>
<reference evidence="8 9" key="1">
    <citation type="submission" date="2023-08" db="EMBL/GenBank/DDBJ databases">
        <title>Methanolobus mangrovi sp. nov. and Methanolobus sediminis sp. nov, two novel methylotrophic methanogens isolated from mangrove sediments in China.</title>
        <authorList>
            <person name="Zhou J."/>
        </authorList>
    </citation>
    <scope>NUCLEOTIDE SEQUENCE [LARGE SCALE GENOMIC DNA]</scope>
    <source>
        <strain evidence="8 9">FTZ6</strain>
    </source>
</reference>
<dbReference type="PANTHER" id="PTHR43304:SF1">
    <property type="entry name" value="PAC DOMAIN-CONTAINING PROTEIN"/>
    <property type="match status" value="1"/>
</dbReference>
<dbReference type="SUPFAM" id="SSF55874">
    <property type="entry name" value="ATPase domain of HSP90 chaperone/DNA topoisomerase II/histidine kinase"/>
    <property type="match status" value="1"/>
</dbReference>
<keyword evidence="9" id="KW-1185">Reference proteome</keyword>
<feature type="transmembrane region" description="Helical" evidence="6">
    <location>
        <begin position="93"/>
        <end position="109"/>
    </location>
</feature>
<dbReference type="Pfam" id="PF02518">
    <property type="entry name" value="HATPase_c"/>
    <property type="match status" value="1"/>
</dbReference>
<dbReference type="InterPro" id="IPR052162">
    <property type="entry name" value="Sensor_kinase/Photoreceptor"/>
</dbReference>
<feature type="transmembrane region" description="Helical" evidence="6">
    <location>
        <begin position="6"/>
        <end position="26"/>
    </location>
</feature>
<evidence type="ECO:0000313" key="8">
    <source>
        <dbReference type="EMBL" id="WMW25186.1"/>
    </source>
</evidence>
<evidence type="ECO:0000313" key="9">
    <source>
        <dbReference type="Proteomes" id="UP001182908"/>
    </source>
</evidence>
<feature type="transmembrane region" description="Helical" evidence="6">
    <location>
        <begin position="115"/>
        <end position="139"/>
    </location>
</feature>
<keyword evidence="5" id="KW-0418">Kinase</keyword>
<dbReference type="InterPro" id="IPR005467">
    <property type="entry name" value="His_kinase_dom"/>
</dbReference>
<keyword evidence="8" id="KW-0547">Nucleotide-binding</keyword>
<dbReference type="GeneID" id="84231103"/>
<evidence type="ECO:0000256" key="3">
    <source>
        <dbReference type="ARBA" id="ARBA00022553"/>
    </source>
</evidence>
<dbReference type="KEGG" id="mseb:RE474_00260"/>
<evidence type="ECO:0000259" key="7">
    <source>
        <dbReference type="PROSITE" id="PS50109"/>
    </source>
</evidence>
<dbReference type="GO" id="GO:0004673">
    <property type="term" value="F:protein histidine kinase activity"/>
    <property type="evidence" value="ECO:0007669"/>
    <property type="project" value="UniProtKB-EC"/>
</dbReference>
<keyword evidence="6" id="KW-0472">Membrane</keyword>
<dbReference type="SMART" id="SM00387">
    <property type="entry name" value="HATPase_c"/>
    <property type="match status" value="1"/>
</dbReference>
<keyword evidence="6" id="KW-0812">Transmembrane</keyword>
<dbReference type="Gene3D" id="3.30.565.10">
    <property type="entry name" value="Histidine kinase-like ATPase, C-terminal domain"/>
    <property type="match status" value="1"/>
</dbReference>
<proteinExistence type="predicted"/>
<dbReference type="AlphaFoldDB" id="A0AA51UMT3"/>
<protein>
    <recommendedName>
        <fullName evidence="2">histidine kinase</fullName>
        <ecNumber evidence="2">2.7.13.3</ecNumber>
    </recommendedName>
</protein>
<organism evidence="8 9">
    <name type="scientific">Methanolobus sediminis</name>
    <dbReference type="NCBI Taxonomy" id="3072978"/>
    <lineage>
        <taxon>Archaea</taxon>
        <taxon>Methanobacteriati</taxon>
        <taxon>Methanobacteriota</taxon>
        <taxon>Stenosarchaea group</taxon>
        <taxon>Methanomicrobia</taxon>
        <taxon>Methanosarcinales</taxon>
        <taxon>Methanosarcinaceae</taxon>
        <taxon>Methanolobus</taxon>
    </lineage>
</organism>
<feature type="domain" description="Histidine kinase" evidence="7">
    <location>
        <begin position="461"/>
        <end position="559"/>
    </location>
</feature>
<evidence type="ECO:0000256" key="4">
    <source>
        <dbReference type="ARBA" id="ARBA00022679"/>
    </source>
</evidence>
<keyword evidence="6" id="KW-1133">Transmembrane helix</keyword>
<sequence>MLDIKTLFFVVFLIQAFLTLVLFLYWKTQKTYQGFFEWILALFIISVTTFIFSFSDFLPDILTIPTGTLSILYIVLMLDALKLFFTKRRLRREIYLISVLSIIIFYYFTEYVENAMIRNIIVLVSTIIVISLIINVLLTKPKSGERYFSRFMLLGYVLLMFTIILRLLEWFQIPASRNLFSSSTFNILLLLAILVAILTIHLSFILLNFQRTAQELYEAKIEAQNIADRYSLAASSARAGLWHMDLKTGIVHWDDSLEKLLGSEIDVKTKLLEIWNSFEIVKEYESNPEKKCSQSVDSTLLTTEFTLHHKKEGLLHFMVHAHIVSNDANSCIVIGLIYDDTPLRKTENALKETNKKLNLLNSITRHDILNMVNGVNGFAAILMSQLDDPIMRENAENIAKCGVMIQHLISFTEHYQNLGAKEPLWQDICFLLEDDEIKSITEGKILKSPEPGIQIYADWMLKKVLYNLIENSLRHGGDVSSFSFSYDFSKDGLAVVYQDDGIGIPEENKAKIFEKDYGKNTGLGLFFCREVLEITGLKIHENGVYGKGARFEIIVPVGSFREVNQHID</sequence>
<dbReference type="CDD" id="cd00075">
    <property type="entry name" value="HATPase"/>
    <property type="match status" value="1"/>
</dbReference>
<evidence type="ECO:0000256" key="6">
    <source>
        <dbReference type="SAM" id="Phobius"/>
    </source>
</evidence>
<feature type="transmembrane region" description="Helical" evidence="6">
    <location>
        <begin position="38"/>
        <end position="55"/>
    </location>
</feature>
<dbReference type="PANTHER" id="PTHR43304">
    <property type="entry name" value="PHYTOCHROME-LIKE PROTEIN CPH1"/>
    <property type="match status" value="1"/>
</dbReference>
<dbReference type="RefSeq" id="WP_309310994.1">
    <property type="nucleotide sequence ID" value="NZ_CP133592.1"/>
</dbReference>
<dbReference type="Gene3D" id="3.30.450.20">
    <property type="entry name" value="PAS domain"/>
    <property type="match status" value="1"/>
</dbReference>
<keyword evidence="8" id="KW-0067">ATP-binding</keyword>
<name>A0AA51UMT3_9EURY</name>
<evidence type="ECO:0000256" key="5">
    <source>
        <dbReference type="ARBA" id="ARBA00022777"/>
    </source>
</evidence>
<keyword evidence="4" id="KW-0808">Transferase</keyword>
<evidence type="ECO:0000256" key="2">
    <source>
        <dbReference type="ARBA" id="ARBA00012438"/>
    </source>
</evidence>
<dbReference type="EC" id="2.7.13.3" evidence="2"/>
<feature type="transmembrane region" description="Helical" evidence="6">
    <location>
        <begin position="185"/>
        <end position="207"/>
    </location>
</feature>
<dbReference type="InterPro" id="IPR036890">
    <property type="entry name" value="HATPase_C_sf"/>
</dbReference>
<dbReference type="EMBL" id="CP133592">
    <property type="protein sequence ID" value="WMW25186.1"/>
    <property type="molecule type" value="Genomic_DNA"/>
</dbReference>
<comment type="catalytic activity">
    <reaction evidence="1">
        <text>ATP + protein L-histidine = ADP + protein N-phospho-L-histidine.</text>
        <dbReference type="EC" id="2.7.13.3"/>
    </reaction>
</comment>
<feature type="transmembrane region" description="Helical" evidence="6">
    <location>
        <begin position="61"/>
        <end position="81"/>
    </location>
</feature>
<dbReference type="InterPro" id="IPR003594">
    <property type="entry name" value="HATPase_dom"/>
</dbReference>
<feature type="transmembrane region" description="Helical" evidence="6">
    <location>
        <begin position="151"/>
        <end position="173"/>
    </location>
</feature>
<accession>A0AA51UMT3</accession>
<gene>
    <name evidence="8" type="ORF">RE474_00260</name>
</gene>
<evidence type="ECO:0000256" key="1">
    <source>
        <dbReference type="ARBA" id="ARBA00000085"/>
    </source>
</evidence>
<dbReference type="GO" id="GO:0005524">
    <property type="term" value="F:ATP binding"/>
    <property type="evidence" value="ECO:0007669"/>
    <property type="project" value="UniProtKB-KW"/>
</dbReference>